<feature type="compositionally biased region" description="Low complexity" evidence="1">
    <location>
        <begin position="95"/>
        <end position="113"/>
    </location>
</feature>
<keyword evidence="2" id="KW-1133">Transmembrane helix</keyword>
<dbReference type="STRING" id="1901.BB341_09410"/>
<keyword evidence="4" id="KW-1185">Reference proteome</keyword>
<proteinExistence type="predicted"/>
<sequence length="119" mass="11976">MSGSANLAMIHAATLAKELDKNKVTPGVLGFLVFAALAVGVWFLMKSLNRHMGRINFEDSPAPEKSTGNGTGSGAVAGTAARPAVKSGAGAAEVTTTTTTTTAAKATKTTKAAKATKKV</sequence>
<evidence type="ECO:0000313" key="3">
    <source>
        <dbReference type="EMBL" id="EFG08937.1"/>
    </source>
</evidence>
<dbReference type="eggNOG" id="ENOG50343QZ">
    <property type="taxonomic scope" value="Bacteria"/>
</dbReference>
<dbReference type="AlphaFoldDB" id="E2Q3Z9"/>
<evidence type="ECO:0000313" key="4">
    <source>
        <dbReference type="Proteomes" id="UP000002357"/>
    </source>
</evidence>
<evidence type="ECO:0000256" key="1">
    <source>
        <dbReference type="SAM" id="MobiDB-lite"/>
    </source>
</evidence>
<dbReference type="RefSeq" id="WP_003961632.1">
    <property type="nucleotide sequence ID" value="NZ_CM000913.1"/>
</dbReference>
<protein>
    <submittedName>
        <fullName evidence="3">Uncharacterized protein</fullName>
    </submittedName>
</protein>
<dbReference type="EMBL" id="CM000913">
    <property type="protein sequence ID" value="EFG08937.1"/>
    <property type="molecule type" value="Genomic_DNA"/>
</dbReference>
<gene>
    <name evidence="3" type="ORF">SCLAV_3865</name>
</gene>
<accession>E2Q3Z9</accession>
<dbReference type="Proteomes" id="UP000002357">
    <property type="component" value="Chromosome"/>
</dbReference>
<name>E2Q3Z9_STRCL</name>
<keyword evidence="2" id="KW-0812">Transmembrane</keyword>
<reference evidence="3 4" key="1">
    <citation type="journal article" date="2010" name="Genome Biol. Evol.">
        <title>The sequence of a 1.8-mb bacterial linear plasmid reveals a rich evolutionary reservoir of secondary metabolic pathways.</title>
        <authorList>
            <person name="Medema M.H."/>
            <person name="Trefzer A."/>
            <person name="Kovalchuk A."/>
            <person name="van den Berg M."/>
            <person name="Mueller U."/>
            <person name="Heijne W."/>
            <person name="Wu L."/>
            <person name="Alam M.T."/>
            <person name="Ronning C.M."/>
            <person name="Nierman W.C."/>
            <person name="Bovenberg R.A.L."/>
            <person name="Breitling R."/>
            <person name="Takano E."/>
        </authorList>
    </citation>
    <scope>NUCLEOTIDE SEQUENCE [LARGE SCALE GENOMIC DNA]</scope>
    <source>
        <strain evidence="4">ATCC 27064 / DSM 738 / JCM 4710 / NBRC 13307 / NCIMB 12785 / NRRL 3585 / VKM Ac-602</strain>
    </source>
</reference>
<keyword evidence="2" id="KW-0472">Membrane</keyword>
<organism evidence="3 4">
    <name type="scientific">Streptomyces clavuligerus</name>
    <dbReference type="NCBI Taxonomy" id="1901"/>
    <lineage>
        <taxon>Bacteria</taxon>
        <taxon>Bacillati</taxon>
        <taxon>Actinomycetota</taxon>
        <taxon>Actinomycetes</taxon>
        <taxon>Kitasatosporales</taxon>
        <taxon>Streptomycetaceae</taxon>
        <taxon>Streptomyces</taxon>
    </lineage>
</organism>
<feature type="transmembrane region" description="Helical" evidence="2">
    <location>
        <begin position="27"/>
        <end position="45"/>
    </location>
</feature>
<evidence type="ECO:0000256" key="2">
    <source>
        <dbReference type="SAM" id="Phobius"/>
    </source>
</evidence>
<dbReference type="GeneID" id="301046591"/>
<feature type="region of interest" description="Disordered" evidence="1">
    <location>
        <begin position="55"/>
        <end position="119"/>
    </location>
</feature>